<keyword evidence="2" id="KW-1133">Transmembrane helix</keyword>
<feature type="transmembrane region" description="Helical" evidence="2">
    <location>
        <begin position="91"/>
        <end position="114"/>
    </location>
</feature>
<gene>
    <name evidence="3" type="ORF">HDU87_003572</name>
</gene>
<feature type="transmembrane region" description="Helical" evidence="2">
    <location>
        <begin position="205"/>
        <end position="224"/>
    </location>
</feature>
<proteinExistence type="predicted"/>
<feature type="transmembrane region" description="Helical" evidence="2">
    <location>
        <begin position="163"/>
        <end position="184"/>
    </location>
</feature>
<organism evidence="3 4">
    <name type="scientific">Geranomyces variabilis</name>
    <dbReference type="NCBI Taxonomy" id="109894"/>
    <lineage>
        <taxon>Eukaryota</taxon>
        <taxon>Fungi</taxon>
        <taxon>Fungi incertae sedis</taxon>
        <taxon>Chytridiomycota</taxon>
        <taxon>Chytridiomycota incertae sedis</taxon>
        <taxon>Chytridiomycetes</taxon>
        <taxon>Spizellomycetales</taxon>
        <taxon>Powellomycetaceae</taxon>
        <taxon>Geranomyces</taxon>
    </lineage>
</organism>
<comment type="caution">
    <text evidence="3">The sequence shown here is derived from an EMBL/GenBank/DDBJ whole genome shotgun (WGS) entry which is preliminary data.</text>
</comment>
<evidence type="ECO:0000313" key="3">
    <source>
        <dbReference type="EMBL" id="KAJ3178498.1"/>
    </source>
</evidence>
<keyword evidence="4" id="KW-1185">Reference proteome</keyword>
<evidence type="ECO:0000256" key="2">
    <source>
        <dbReference type="SAM" id="Phobius"/>
    </source>
</evidence>
<feature type="compositionally biased region" description="Low complexity" evidence="1">
    <location>
        <begin position="9"/>
        <end position="32"/>
    </location>
</feature>
<dbReference type="EMBL" id="JADGJQ010000026">
    <property type="protein sequence ID" value="KAJ3178498.1"/>
    <property type="molecule type" value="Genomic_DNA"/>
</dbReference>
<feature type="region of interest" description="Disordered" evidence="1">
    <location>
        <begin position="1"/>
        <end position="44"/>
    </location>
</feature>
<dbReference type="Proteomes" id="UP001212152">
    <property type="component" value="Unassembled WGS sequence"/>
</dbReference>
<evidence type="ECO:0000313" key="4">
    <source>
        <dbReference type="Proteomes" id="UP001212152"/>
    </source>
</evidence>
<evidence type="ECO:0000256" key="1">
    <source>
        <dbReference type="SAM" id="MobiDB-lite"/>
    </source>
</evidence>
<protein>
    <submittedName>
        <fullName evidence="3">Uncharacterized protein</fullName>
    </submittedName>
</protein>
<accession>A0AAD5TK84</accession>
<dbReference type="AlphaFoldDB" id="A0AAD5TK84"/>
<keyword evidence="2" id="KW-0812">Transmembrane</keyword>
<keyword evidence="2" id="KW-0472">Membrane</keyword>
<sequence length="235" mass="26569">MATTKKRTAPQASTAAAPADLSLSTVSSSSPSRARPQVPRTDPTGQYIYDTHLIVPPTARKDFPVLGHILLLLIFGLWYNYLPIDAKLRSIVAAAAFSVIEFTFYSVSIETVAGDILIRPFDSRCRKGHTTWEQFFANVLYTPLLLEVYPVLIAPWWLRIALYPLNIWLLEIVEGYFLTFLYGYNPAWTYRGRDVMFGGNIKLSYAPFWFGLGAVVEVLLPYVGEYSRALTSEWK</sequence>
<name>A0AAD5TK84_9FUNG</name>
<reference evidence="3" key="1">
    <citation type="submission" date="2020-05" db="EMBL/GenBank/DDBJ databases">
        <title>Phylogenomic resolution of chytrid fungi.</title>
        <authorList>
            <person name="Stajich J.E."/>
            <person name="Amses K."/>
            <person name="Simmons R."/>
            <person name="Seto K."/>
            <person name="Myers J."/>
            <person name="Bonds A."/>
            <person name="Quandt C.A."/>
            <person name="Barry K."/>
            <person name="Liu P."/>
            <person name="Grigoriev I."/>
            <person name="Longcore J.E."/>
            <person name="James T.Y."/>
        </authorList>
    </citation>
    <scope>NUCLEOTIDE SEQUENCE</scope>
    <source>
        <strain evidence="3">JEL0379</strain>
    </source>
</reference>
<feature type="transmembrane region" description="Helical" evidence="2">
    <location>
        <begin position="63"/>
        <end position="79"/>
    </location>
</feature>
<feature type="transmembrane region" description="Helical" evidence="2">
    <location>
        <begin position="135"/>
        <end position="157"/>
    </location>
</feature>